<comment type="caution">
    <text evidence="6">The sequence shown here is derived from an EMBL/GenBank/DDBJ whole genome shotgun (WGS) entry which is preliminary data.</text>
</comment>
<sequence>MDDWNDLRLVLAIARRGSLTGAAADLGVNHSTVFRRLGALEDRLGVRLFERLPGGVHVPTPAGERTAAAAERVETETAALDREILGRDARLTGRLRVTSSETLAYSLLTRQIGLFRQAHPGIAVELVIDNRILGLSRREADVALRVARPRGGDLFGRKLADVGWTVYGTPGLVAGSGLENGPFVGWEDGVAGVNAADWLAATVPAARIAYRTNSVVNQLVAARNGLGLAVLPCYLGDGEPGLVRAVPEPIPALARELWIVTHADLKTTARVRAFLDIVGGGLVGERARLEGRTGDR</sequence>
<organism evidence="6 7">
    <name type="scientific">Oharaeibacter diazotrophicus</name>
    <dbReference type="NCBI Taxonomy" id="1920512"/>
    <lineage>
        <taxon>Bacteria</taxon>
        <taxon>Pseudomonadati</taxon>
        <taxon>Pseudomonadota</taxon>
        <taxon>Alphaproteobacteria</taxon>
        <taxon>Hyphomicrobiales</taxon>
        <taxon>Pleomorphomonadaceae</taxon>
        <taxon>Oharaeibacter</taxon>
    </lineage>
</organism>
<dbReference type="GO" id="GO:0043565">
    <property type="term" value="F:sequence-specific DNA binding"/>
    <property type="evidence" value="ECO:0007669"/>
    <property type="project" value="TreeGrafter"/>
</dbReference>
<dbReference type="Gene3D" id="1.10.10.10">
    <property type="entry name" value="Winged helix-like DNA-binding domain superfamily/Winged helix DNA-binding domain"/>
    <property type="match status" value="1"/>
</dbReference>
<dbReference type="RefSeq" id="WP_126535696.1">
    <property type="nucleotide sequence ID" value="NZ_BSPM01000008.1"/>
</dbReference>
<evidence type="ECO:0000259" key="5">
    <source>
        <dbReference type="PROSITE" id="PS50931"/>
    </source>
</evidence>
<dbReference type="InterPro" id="IPR058163">
    <property type="entry name" value="LysR-type_TF_proteobact-type"/>
</dbReference>
<dbReference type="Pfam" id="PF03466">
    <property type="entry name" value="LysR_substrate"/>
    <property type="match status" value="1"/>
</dbReference>
<name>A0A4R6RMA3_9HYPH</name>
<dbReference type="OrthoDB" id="9787460at2"/>
<protein>
    <submittedName>
        <fullName evidence="6">LysR family transcriptional regulator</fullName>
    </submittedName>
</protein>
<dbReference type="InterPro" id="IPR036390">
    <property type="entry name" value="WH_DNA-bd_sf"/>
</dbReference>
<keyword evidence="2" id="KW-0805">Transcription regulation</keyword>
<dbReference type="PANTHER" id="PTHR30537">
    <property type="entry name" value="HTH-TYPE TRANSCRIPTIONAL REGULATOR"/>
    <property type="match status" value="1"/>
</dbReference>
<dbReference type="GO" id="GO:0003700">
    <property type="term" value="F:DNA-binding transcription factor activity"/>
    <property type="evidence" value="ECO:0007669"/>
    <property type="project" value="InterPro"/>
</dbReference>
<feature type="domain" description="HTH lysR-type" evidence="5">
    <location>
        <begin position="1"/>
        <end position="60"/>
    </location>
</feature>
<evidence type="ECO:0000256" key="2">
    <source>
        <dbReference type="ARBA" id="ARBA00023015"/>
    </source>
</evidence>
<dbReference type="InterPro" id="IPR000847">
    <property type="entry name" value="LysR_HTH_N"/>
</dbReference>
<proteinExistence type="inferred from homology"/>
<dbReference type="GO" id="GO:0006351">
    <property type="term" value="P:DNA-templated transcription"/>
    <property type="evidence" value="ECO:0007669"/>
    <property type="project" value="TreeGrafter"/>
</dbReference>
<dbReference type="SUPFAM" id="SSF46785">
    <property type="entry name" value="Winged helix' DNA-binding domain"/>
    <property type="match status" value="1"/>
</dbReference>
<evidence type="ECO:0000256" key="1">
    <source>
        <dbReference type="ARBA" id="ARBA00009437"/>
    </source>
</evidence>
<keyword evidence="3" id="KW-0238">DNA-binding</keyword>
<reference evidence="6 7" key="1">
    <citation type="submission" date="2019-03" db="EMBL/GenBank/DDBJ databases">
        <title>Genomic Encyclopedia of Type Strains, Phase IV (KMG-IV): sequencing the most valuable type-strain genomes for metagenomic binning, comparative biology and taxonomic classification.</title>
        <authorList>
            <person name="Goeker M."/>
        </authorList>
    </citation>
    <scope>NUCLEOTIDE SEQUENCE [LARGE SCALE GENOMIC DNA]</scope>
    <source>
        <strain evidence="6 7">DSM 102969</strain>
    </source>
</reference>
<dbReference type="AlphaFoldDB" id="A0A4R6RMA3"/>
<accession>A0A4R6RMA3</accession>
<dbReference type="SUPFAM" id="SSF53850">
    <property type="entry name" value="Periplasmic binding protein-like II"/>
    <property type="match status" value="1"/>
</dbReference>
<dbReference type="PANTHER" id="PTHR30537:SF3">
    <property type="entry name" value="TRANSCRIPTIONAL REGULATORY PROTEIN"/>
    <property type="match status" value="1"/>
</dbReference>
<keyword evidence="4" id="KW-0804">Transcription</keyword>
<dbReference type="EMBL" id="SNXY01000006">
    <property type="protein sequence ID" value="TDP87285.1"/>
    <property type="molecule type" value="Genomic_DNA"/>
</dbReference>
<dbReference type="InterPro" id="IPR036388">
    <property type="entry name" value="WH-like_DNA-bd_sf"/>
</dbReference>
<evidence type="ECO:0000313" key="7">
    <source>
        <dbReference type="Proteomes" id="UP000294547"/>
    </source>
</evidence>
<dbReference type="PROSITE" id="PS50931">
    <property type="entry name" value="HTH_LYSR"/>
    <property type="match status" value="1"/>
</dbReference>
<evidence type="ECO:0000256" key="4">
    <source>
        <dbReference type="ARBA" id="ARBA00023163"/>
    </source>
</evidence>
<dbReference type="InterPro" id="IPR005119">
    <property type="entry name" value="LysR_subst-bd"/>
</dbReference>
<evidence type="ECO:0000313" key="6">
    <source>
        <dbReference type="EMBL" id="TDP87285.1"/>
    </source>
</evidence>
<dbReference type="Proteomes" id="UP000294547">
    <property type="component" value="Unassembled WGS sequence"/>
</dbReference>
<dbReference type="Pfam" id="PF00126">
    <property type="entry name" value="HTH_1"/>
    <property type="match status" value="1"/>
</dbReference>
<evidence type="ECO:0000256" key="3">
    <source>
        <dbReference type="ARBA" id="ARBA00023125"/>
    </source>
</evidence>
<keyword evidence="7" id="KW-1185">Reference proteome</keyword>
<comment type="similarity">
    <text evidence="1">Belongs to the LysR transcriptional regulatory family.</text>
</comment>
<dbReference type="Gene3D" id="3.40.190.290">
    <property type="match status" value="1"/>
</dbReference>
<gene>
    <name evidence="6" type="ORF">EDD54_1175</name>
</gene>